<name>A0A8H3LH62_9GLOM</name>
<evidence type="ECO:0000313" key="2">
    <source>
        <dbReference type="Proteomes" id="UP000615446"/>
    </source>
</evidence>
<comment type="caution">
    <text evidence="1">The sequence shown here is derived from an EMBL/GenBank/DDBJ whole genome shotgun (WGS) entry which is preliminary data.</text>
</comment>
<dbReference type="AlphaFoldDB" id="A0A8H3LH62"/>
<proteinExistence type="predicted"/>
<reference evidence="1" key="1">
    <citation type="submission" date="2019-10" db="EMBL/GenBank/DDBJ databases">
        <title>Conservation and host-specific expression of non-tandemly repeated heterogenous ribosome RNA gene in arbuscular mycorrhizal fungi.</title>
        <authorList>
            <person name="Maeda T."/>
            <person name="Kobayashi Y."/>
            <person name="Nakagawa T."/>
            <person name="Ezawa T."/>
            <person name="Yamaguchi K."/>
            <person name="Bino T."/>
            <person name="Nishimoto Y."/>
            <person name="Shigenobu S."/>
            <person name="Kawaguchi M."/>
        </authorList>
    </citation>
    <scope>NUCLEOTIDE SEQUENCE</scope>
    <source>
        <strain evidence="1">HR1</strain>
    </source>
</reference>
<gene>
    <name evidence="1" type="ORF">RCL2_001538700</name>
</gene>
<dbReference type="Proteomes" id="UP000615446">
    <property type="component" value="Unassembled WGS sequence"/>
</dbReference>
<accession>A0A8H3LH62</accession>
<protein>
    <submittedName>
        <fullName evidence="1">Uncharacterized protein</fullName>
    </submittedName>
</protein>
<evidence type="ECO:0000313" key="1">
    <source>
        <dbReference type="EMBL" id="GES88433.1"/>
    </source>
</evidence>
<dbReference type="EMBL" id="BLAL01000178">
    <property type="protein sequence ID" value="GES88433.1"/>
    <property type="molecule type" value="Genomic_DNA"/>
</dbReference>
<organism evidence="1 2">
    <name type="scientific">Rhizophagus clarus</name>
    <dbReference type="NCBI Taxonomy" id="94130"/>
    <lineage>
        <taxon>Eukaryota</taxon>
        <taxon>Fungi</taxon>
        <taxon>Fungi incertae sedis</taxon>
        <taxon>Mucoromycota</taxon>
        <taxon>Glomeromycotina</taxon>
        <taxon>Glomeromycetes</taxon>
        <taxon>Glomerales</taxon>
        <taxon>Glomeraceae</taxon>
        <taxon>Rhizophagus</taxon>
    </lineage>
</organism>
<sequence length="182" mass="20110">MNCEKSNHDPIKVTVPPTISESRIQGIGSSNSCVAIAGVISEYMYIQFIAVNLRILPLFRHGEDEILDSSMNYTIRKTMHCMLLLLKHPLINLIVNVPGKELHSSNQHIAIAQESSIFIILPDPDVIDTGSEMHRKAFNVDYIGDVGIIDKIPGLSKTDANSTEYPPRTSVGAALFQRVLNV</sequence>